<evidence type="ECO:0000256" key="1">
    <source>
        <dbReference type="ARBA" id="ARBA00023015"/>
    </source>
</evidence>
<evidence type="ECO:0000256" key="3">
    <source>
        <dbReference type="ARBA" id="ARBA00023163"/>
    </source>
</evidence>
<protein>
    <submittedName>
        <fullName evidence="5">LacI family transcriptional regulator</fullName>
    </submittedName>
</protein>
<keyword evidence="6" id="KW-1185">Reference proteome</keyword>
<evidence type="ECO:0000313" key="6">
    <source>
        <dbReference type="Proteomes" id="UP000280344"/>
    </source>
</evidence>
<evidence type="ECO:0000313" key="5">
    <source>
        <dbReference type="EMBL" id="AZQ76581.1"/>
    </source>
</evidence>
<name>A0A3S9PW39_9ACTO</name>
<organism evidence="5 6">
    <name type="scientific">Flaviflexus ciconiae</name>
    <dbReference type="NCBI Taxonomy" id="2496867"/>
    <lineage>
        <taxon>Bacteria</taxon>
        <taxon>Bacillati</taxon>
        <taxon>Actinomycetota</taxon>
        <taxon>Actinomycetes</taxon>
        <taxon>Actinomycetales</taxon>
        <taxon>Actinomycetaceae</taxon>
        <taxon>Flaviflexus</taxon>
    </lineage>
</organism>
<dbReference type="InterPro" id="IPR000843">
    <property type="entry name" value="HTH_LacI"/>
</dbReference>
<dbReference type="Pfam" id="PF13377">
    <property type="entry name" value="Peripla_BP_3"/>
    <property type="match status" value="1"/>
</dbReference>
<dbReference type="PROSITE" id="PS50932">
    <property type="entry name" value="HTH_LACI_2"/>
    <property type="match status" value="1"/>
</dbReference>
<evidence type="ECO:0000256" key="2">
    <source>
        <dbReference type="ARBA" id="ARBA00023125"/>
    </source>
</evidence>
<keyword evidence="3" id="KW-0804">Transcription</keyword>
<dbReference type="SMART" id="SM00354">
    <property type="entry name" value="HTH_LACI"/>
    <property type="match status" value="1"/>
</dbReference>
<dbReference type="OrthoDB" id="3258243at2"/>
<evidence type="ECO:0000259" key="4">
    <source>
        <dbReference type="PROSITE" id="PS50932"/>
    </source>
</evidence>
<dbReference type="CDD" id="cd01392">
    <property type="entry name" value="HTH_LacI"/>
    <property type="match status" value="1"/>
</dbReference>
<dbReference type="PANTHER" id="PTHR30146">
    <property type="entry name" value="LACI-RELATED TRANSCRIPTIONAL REPRESSOR"/>
    <property type="match status" value="1"/>
</dbReference>
<dbReference type="Gene3D" id="1.10.260.40">
    <property type="entry name" value="lambda repressor-like DNA-binding domains"/>
    <property type="match status" value="1"/>
</dbReference>
<gene>
    <name evidence="5" type="ORF">EJ997_03675</name>
</gene>
<reference evidence="5 6" key="1">
    <citation type="submission" date="2018-12" db="EMBL/GenBank/DDBJ databases">
        <title>Complete genome sequence of Flaviflexus sp. H23T48.</title>
        <authorList>
            <person name="Bae J.-W."/>
            <person name="Lee J.-Y."/>
        </authorList>
    </citation>
    <scope>NUCLEOTIDE SEQUENCE [LARGE SCALE GENOMIC DNA]</scope>
    <source>
        <strain evidence="5 6">H23T48</strain>
    </source>
</reference>
<dbReference type="SUPFAM" id="SSF53822">
    <property type="entry name" value="Periplasmic binding protein-like I"/>
    <property type="match status" value="1"/>
</dbReference>
<dbReference type="Proteomes" id="UP000280344">
    <property type="component" value="Chromosome"/>
</dbReference>
<proteinExistence type="predicted"/>
<dbReference type="RefSeq" id="WP_126703389.1">
    <property type="nucleotide sequence ID" value="NZ_CP034593.1"/>
</dbReference>
<dbReference type="PANTHER" id="PTHR30146:SF138">
    <property type="entry name" value="TRANSCRIPTIONAL REGULATORY PROTEIN"/>
    <property type="match status" value="1"/>
</dbReference>
<dbReference type="EMBL" id="CP034593">
    <property type="protein sequence ID" value="AZQ76581.1"/>
    <property type="molecule type" value="Genomic_DNA"/>
</dbReference>
<dbReference type="InterPro" id="IPR046335">
    <property type="entry name" value="LacI/GalR-like_sensor"/>
</dbReference>
<dbReference type="SUPFAM" id="SSF47413">
    <property type="entry name" value="lambda repressor-like DNA-binding domains"/>
    <property type="match status" value="1"/>
</dbReference>
<feature type="domain" description="HTH lacI-type" evidence="4">
    <location>
        <begin position="8"/>
        <end position="62"/>
    </location>
</feature>
<sequence>MTDAKKRVTIYDVAKVAGVAPSTVSRAFSRPGRVNAETSRRIYEVAEGLGYRSQSPARLDTGKVSKILAFVVSDINNPFLTHIMRGFQQEASQQGYTTLLIDSQESDSAERSSIEKIIHLVDGVVLTSSRMSDSTISQIMKVKPVIAINREVRGVPSILPDTDRGVRQAVELIASHHHKRLLYLAGPESSWADGVRWRALAESCDELDITLKRIGPYPPSLMGGITASRVWIRQQSSAVMAYNDLLAIGFMKAVQNAGFNVPGDVSVIGMDNTITTALTTPTLTTVATPRTCWVCGLLALSSISCRTGRSNNPRP</sequence>
<dbReference type="InterPro" id="IPR028082">
    <property type="entry name" value="Peripla_BP_I"/>
</dbReference>
<dbReference type="InterPro" id="IPR010982">
    <property type="entry name" value="Lambda_DNA-bd_dom_sf"/>
</dbReference>
<accession>A0A3S9PW39</accession>
<dbReference type="GO" id="GO:0000976">
    <property type="term" value="F:transcription cis-regulatory region binding"/>
    <property type="evidence" value="ECO:0007669"/>
    <property type="project" value="TreeGrafter"/>
</dbReference>
<dbReference type="Pfam" id="PF00356">
    <property type="entry name" value="LacI"/>
    <property type="match status" value="1"/>
</dbReference>
<dbReference type="AlphaFoldDB" id="A0A3S9PW39"/>
<dbReference type="GO" id="GO:0003700">
    <property type="term" value="F:DNA-binding transcription factor activity"/>
    <property type="evidence" value="ECO:0007669"/>
    <property type="project" value="TreeGrafter"/>
</dbReference>
<keyword evidence="1" id="KW-0805">Transcription regulation</keyword>
<dbReference type="CDD" id="cd06267">
    <property type="entry name" value="PBP1_LacI_sugar_binding-like"/>
    <property type="match status" value="1"/>
</dbReference>
<dbReference type="KEGG" id="flh:EJ997_03675"/>
<dbReference type="Gene3D" id="3.40.50.2300">
    <property type="match status" value="2"/>
</dbReference>
<keyword evidence="2" id="KW-0238">DNA-binding</keyword>